<dbReference type="FunFam" id="2.60.40.10:FF:000458">
    <property type="entry name" value="Molecular chaperone FimC"/>
    <property type="match status" value="1"/>
</dbReference>
<dbReference type="InterPro" id="IPR016147">
    <property type="entry name" value="Pili_assmbl_chaperone_N"/>
</dbReference>
<protein>
    <submittedName>
        <fullName evidence="11">Chaperone protein EcpD</fullName>
    </submittedName>
</protein>
<dbReference type="InterPro" id="IPR001829">
    <property type="entry name" value="Pili_assmbl_chaperone_bac"/>
</dbReference>
<dbReference type="PANTHER" id="PTHR30251:SF2">
    <property type="entry name" value="FIMBRIAL CHAPERONE YADV-RELATED"/>
    <property type="match status" value="1"/>
</dbReference>
<gene>
    <name evidence="11" type="ORF">C7430_11275</name>
</gene>
<keyword evidence="3" id="KW-1029">Fimbrium biogenesis</keyword>
<evidence type="ECO:0000256" key="3">
    <source>
        <dbReference type="ARBA" id="ARBA00022558"/>
    </source>
</evidence>
<evidence type="ECO:0000256" key="6">
    <source>
        <dbReference type="ARBA" id="ARBA00023186"/>
    </source>
</evidence>
<feature type="domain" description="Pili assembly chaperone N-terminal" evidence="9">
    <location>
        <begin position="40"/>
        <end position="160"/>
    </location>
</feature>
<evidence type="ECO:0000256" key="5">
    <source>
        <dbReference type="ARBA" id="ARBA00022764"/>
    </source>
</evidence>
<dbReference type="SUPFAM" id="SSF49584">
    <property type="entry name" value="Periplasmic chaperone C-domain"/>
    <property type="match status" value="1"/>
</dbReference>
<evidence type="ECO:0000256" key="7">
    <source>
        <dbReference type="ARBA" id="ARBA00023319"/>
    </source>
</evidence>
<keyword evidence="7" id="KW-0393">Immunoglobulin domain</keyword>
<comment type="subcellular location">
    <subcellularLocation>
        <location evidence="1 8">Periplasm</location>
    </subcellularLocation>
</comment>
<evidence type="ECO:0000256" key="4">
    <source>
        <dbReference type="ARBA" id="ARBA00022729"/>
    </source>
</evidence>
<keyword evidence="6 8" id="KW-0143">Chaperone</keyword>
<dbReference type="InterPro" id="IPR013783">
    <property type="entry name" value="Ig-like_fold"/>
</dbReference>
<dbReference type="GO" id="GO:0042597">
    <property type="term" value="C:periplasmic space"/>
    <property type="evidence" value="ECO:0007669"/>
    <property type="project" value="UniProtKB-SubCell"/>
</dbReference>
<dbReference type="Proteomes" id="UP000245996">
    <property type="component" value="Unassembled WGS sequence"/>
</dbReference>
<dbReference type="InterPro" id="IPR008962">
    <property type="entry name" value="PapD-like_sf"/>
</dbReference>
<dbReference type="InterPro" id="IPR050643">
    <property type="entry name" value="Periplasmic_pilus_chap"/>
</dbReference>
<dbReference type="SUPFAM" id="SSF49354">
    <property type="entry name" value="PapD-like"/>
    <property type="match status" value="1"/>
</dbReference>
<dbReference type="PROSITE" id="PS00635">
    <property type="entry name" value="PILI_CHAPERONE"/>
    <property type="match status" value="1"/>
</dbReference>
<dbReference type="Pfam" id="PF02753">
    <property type="entry name" value="PapD_C"/>
    <property type="match status" value="1"/>
</dbReference>
<evidence type="ECO:0000313" key="11">
    <source>
        <dbReference type="EMBL" id="PWJ75887.1"/>
    </source>
</evidence>
<evidence type="ECO:0000259" key="10">
    <source>
        <dbReference type="Pfam" id="PF02753"/>
    </source>
</evidence>
<dbReference type="PRINTS" id="PR00969">
    <property type="entry name" value="CHAPERONPILI"/>
</dbReference>
<dbReference type="AlphaFoldDB" id="A0ABD6XMY6"/>
<evidence type="ECO:0000259" key="9">
    <source>
        <dbReference type="Pfam" id="PF00345"/>
    </source>
</evidence>
<dbReference type="Pfam" id="PF00345">
    <property type="entry name" value="PapD_N"/>
    <property type="match status" value="1"/>
</dbReference>
<name>A0ABD6XMY6_ENTAG</name>
<dbReference type="InterPro" id="IPR018046">
    <property type="entry name" value="Pili_assmbl_chaperone_CS"/>
</dbReference>
<evidence type="ECO:0000313" key="12">
    <source>
        <dbReference type="Proteomes" id="UP000245996"/>
    </source>
</evidence>
<accession>A0ABD6XMY6</accession>
<evidence type="ECO:0000256" key="1">
    <source>
        <dbReference type="ARBA" id="ARBA00004418"/>
    </source>
</evidence>
<dbReference type="Gene3D" id="2.60.40.10">
    <property type="entry name" value="Immunoglobulins"/>
    <property type="match status" value="2"/>
</dbReference>
<sequence>MPSPLFLFIISVNIMKKKSFNFLISYLLTCAMTTSALASVTIIGTRVIFPASEKEVTVRLDNRGDQPALVQAWIDNGNPNEAVDKINVPFVLLPPVFRMEANKGQTLRIVFTGANLPANKESIFWLNVLDIPPRDKSLANQNQLQMAIRSRIKLFYRPAQFDHAQANEAASGIVWRHGSKSNSLSATNNSSFYVNVSQINAEDSVGHKLVSEKGEMLAPGETKEFSLKGMSNNQIKTTFNYQYLDDFGAARKVESKIIQ</sequence>
<dbReference type="InterPro" id="IPR036316">
    <property type="entry name" value="Pili_assmbl_chap_C_dom_sf"/>
</dbReference>
<dbReference type="EMBL" id="QGHE01000012">
    <property type="protein sequence ID" value="PWJ75887.1"/>
    <property type="molecule type" value="Genomic_DNA"/>
</dbReference>
<comment type="caution">
    <text evidence="11">The sequence shown here is derived from an EMBL/GenBank/DDBJ whole genome shotgun (WGS) entry which is preliminary data.</text>
</comment>
<feature type="domain" description="Pili assembly chaperone C-terminal" evidence="10">
    <location>
        <begin position="187"/>
        <end position="251"/>
    </location>
</feature>
<comment type="similarity">
    <text evidence="2 8">Belongs to the periplasmic pilus chaperone family.</text>
</comment>
<evidence type="ECO:0000256" key="2">
    <source>
        <dbReference type="ARBA" id="ARBA00007399"/>
    </source>
</evidence>
<evidence type="ECO:0000256" key="8">
    <source>
        <dbReference type="RuleBase" id="RU003918"/>
    </source>
</evidence>
<organism evidence="11 12">
    <name type="scientific">Enterobacter agglomerans</name>
    <name type="common">Erwinia herbicola</name>
    <name type="synonym">Pantoea agglomerans</name>
    <dbReference type="NCBI Taxonomy" id="549"/>
    <lineage>
        <taxon>Bacteria</taxon>
        <taxon>Pseudomonadati</taxon>
        <taxon>Pseudomonadota</taxon>
        <taxon>Gammaproteobacteria</taxon>
        <taxon>Enterobacterales</taxon>
        <taxon>Erwiniaceae</taxon>
        <taxon>Pantoea</taxon>
        <taxon>Pantoea agglomerans group</taxon>
    </lineage>
</organism>
<reference evidence="11 12" key="1">
    <citation type="submission" date="2018-05" db="EMBL/GenBank/DDBJ databases">
        <title>Genomic Encyclopedia of Type Strains, Phase IV (KMG-V): Genome sequencing to study the core and pangenomes of soil and plant-associated prokaryotes.</title>
        <authorList>
            <person name="Whitman W."/>
        </authorList>
    </citation>
    <scope>NUCLEOTIDE SEQUENCE [LARGE SCALE GENOMIC DNA]</scope>
    <source>
        <strain evidence="11 12">PNG 92-11</strain>
    </source>
</reference>
<proteinExistence type="inferred from homology"/>
<keyword evidence="5" id="KW-0574">Periplasm</keyword>
<dbReference type="RefSeq" id="WP_227028380.1">
    <property type="nucleotide sequence ID" value="NZ_CP134726.1"/>
</dbReference>
<dbReference type="InterPro" id="IPR016148">
    <property type="entry name" value="Pili_assmbl_chaperone_C"/>
</dbReference>
<dbReference type="PANTHER" id="PTHR30251">
    <property type="entry name" value="PILUS ASSEMBLY CHAPERONE"/>
    <property type="match status" value="1"/>
</dbReference>
<keyword evidence="4" id="KW-0732">Signal</keyword>